<dbReference type="CDD" id="cd00117">
    <property type="entry name" value="TFP"/>
    <property type="match status" value="1"/>
</dbReference>
<reference evidence="5" key="1">
    <citation type="journal article" date="2020" name="PLoS Negl. Trop. Dis.">
        <title>High-quality nuclear genome for Sarcoptes scabiei-A critical resource for a neglected parasite.</title>
        <authorList>
            <person name="Korhonen P.K."/>
            <person name="Gasser R.B."/>
            <person name="Ma G."/>
            <person name="Wang T."/>
            <person name="Stroehlein A.J."/>
            <person name="Young N.D."/>
            <person name="Ang C.S."/>
            <person name="Fernando D.D."/>
            <person name="Lu H.C."/>
            <person name="Taylor S."/>
            <person name="Reynolds S.L."/>
            <person name="Mofiz E."/>
            <person name="Najaraj S.H."/>
            <person name="Gowda H."/>
            <person name="Madugundu A."/>
            <person name="Renuse S."/>
            <person name="Holt D."/>
            <person name="Pandey A."/>
            <person name="Papenfuss A.T."/>
            <person name="Fischer K."/>
        </authorList>
    </citation>
    <scope>NUCLEOTIDE SEQUENCE [LARGE SCALE GENOMIC DNA]</scope>
</reference>
<keyword evidence="2" id="KW-0472">Membrane</keyword>
<reference evidence="4" key="3">
    <citation type="submission" date="2022-06" db="UniProtKB">
        <authorList>
            <consortium name="EnsemblMetazoa"/>
        </authorList>
    </citation>
    <scope>IDENTIFICATION</scope>
</reference>
<dbReference type="EnsemblMetazoa" id="SSS_5024s_mrna">
    <property type="protein sequence ID" value="KAF7493888.1"/>
    <property type="gene ID" value="SSS_5024"/>
</dbReference>
<feature type="region of interest" description="Disordered" evidence="1">
    <location>
        <begin position="48"/>
        <end position="78"/>
    </location>
</feature>
<reference evidence="3" key="2">
    <citation type="submission" date="2020-01" db="EMBL/GenBank/DDBJ databases">
        <authorList>
            <person name="Korhonen P.K.K."/>
            <person name="Guangxu M.G."/>
            <person name="Wang T.W."/>
            <person name="Stroehlein A.J.S."/>
            <person name="Young N.D."/>
            <person name="Ang C.-S.A."/>
            <person name="Fernando D.W.F."/>
            <person name="Lu H.L."/>
            <person name="Taylor S.T."/>
            <person name="Ehtesham M.E.M."/>
            <person name="Najaraj S.H.N."/>
            <person name="Harsha G.H.G."/>
            <person name="Madugundu A.M."/>
            <person name="Renuse S.R."/>
            <person name="Holt D.H."/>
            <person name="Pandey A.P."/>
            <person name="Papenfuss A.P."/>
            <person name="Gasser R.B.G."/>
            <person name="Fischer K.F."/>
        </authorList>
    </citation>
    <scope>NUCLEOTIDE SEQUENCE</scope>
    <source>
        <strain evidence="3">SSS_KF_BRIS2020</strain>
    </source>
</reference>
<dbReference type="EMBL" id="WVUK01000054">
    <property type="protein sequence ID" value="KAF7493888.1"/>
    <property type="molecule type" value="Genomic_DNA"/>
</dbReference>
<dbReference type="Proteomes" id="UP000070412">
    <property type="component" value="Unassembled WGS sequence"/>
</dbReference>
<evidence type="ECO:0000256" key="2">
    <source>
        <dbReference type="SAM" id="Phobius"/>
    </source>
</evidence>
<feature type="compositionally biased region" description="Basic residues" evidence="1">
    <location>
        <begin position="54"/>
        <end position="75"/>
    </location>
</feature>
<keyword evidence="5" id="KW-1185">Reference proteome</keyword>
<dbReference type="AlphaFoldDB" id="A0A834VHL0"/>
<protein>
    <submittedName>
        <fullName evidence="3 4">Uncharacterized protein</fullName>
    </submittedName>
</protein>
<proteinExistence type="predicted"/>
<keyword evidence="2" id="KW-1133">Transmembrane helix</keyword>
<sequence>MTNKQTQSHLKKQEDKMRNRLSILVLLTLSITTMILIDDDWIVDGQRVSNQQQQRRRPSGNRRPNRPKQRGKNRGGKPSGDDIGIYCYTCYADFERVPLTVFNPVTYIYNNPCYNPALNYTLTDNEYLTKCSSTTKYCMVDVTRMNGVLISVDRRCGQSTCRKTCLSRGYGVIRETCTFCCGGRINEDHPDYDEEIHSVYKCPNEPH</sequence>
<dbReference type="OrthoDB" id="6490486at2759"/>
<evidence type="ECO:0000313" key="5">
    <source>
        <dbReference type="Proteomes" id="UP000070412"/>
    </source>
</evidence>
<evidence type="ECO:0000256" key="1">
    <source>
        <dbReference type="SAM" id="MobiDB-lite"/>
    </source>
</evidence>
<organism evidence="3">
    <name type="scientific">Sarcoptes scabiei</name>
    <name type="common">Itch mite</name>
    <name type="synonym">Acarus scabiei</name>
    <dbReference type="NCBI Taxonomy" id="52283"/>
    <lineage>
        <taxon>Eukaryota</taxon>
        <taxon>Metazoa</taxon>
        <taxon>Ecdysozoa</taxon>
        <taxon>Arthropoda</taxon>
        <taxon>Chelicerata</taxon>
        <taxon>Arachnida</taxon>
        <taxon>Acari</taxon>
        <taxon>Acariformes</taxon>
        <taxon>Sarcoptiformes</taxon>
        <taxon>Astigmata</taxon>
        <taxon>Psoroptidia</taxon>
        <taxon>Sarcoptoidea</taxon>
        <taxon>Sarcoptidae</taxon>
        <taxon>Sarcoptinae</taxon>
        <taxon>Sarcoptes</taxon>
    </lineage>
</organism>
<evidence type="ECO:0000313" key="3">
    <source>
        <dbReference type="EMBL" id="KAF7493888.1"/>
    </source>
</evidence>
<evidence type="ECO:0000313" key="4">
    <source>
        <dbReference type="EnsemblMetazoa" id="KAF7493888.1"/>
    </source>
</evidence>
<keyword evidence="2" id="KW-0812">Transmembrane</keyword>
<gene>
    <name evidence="3" type="ORF">SSS_5024</name>
</gene>
<name>A0A834VHL0_SARSC</name>
<accession>A0A834VHL0</accession>
<feature type="transmembrane region" description="Helical" evidence="2">
    <location>
        <begin position="21"/>
        <end position="37"/>
    </location>
</feature>